<dbReference type="Gene3D" id="3.20.20.80">
    <property type="entry name" value="Glycosidases"/>
    <property type="match status" value="1"/>
</dbReference>
<accession>A0AAC8XGR1</accession>
<dbReference type="Proteomes" id="UP000061468">
    <property type="component" value="Chromosome"/>
</dbReference>
<sequence length="858" mass="95194">MFSKIFVTSIVLATMGLTTAGLSSEVSLTDTTLPPTPVTVENGRLLWDNGDPVYLFGANYSAPFAFGYRAIARRGIDHKAAIDIDVDHMARLKLNAYRIHVWDKAISDKEGNLIDNEYLELFDYLMMRLQEHGIRAIITPIAWWGTGYPEPDPAEPGFAVGYSKNDMNEKPALIAAQQRYLTQFMAHKNRYTGQPLGSDPEIIAFELFNEPKHRLAPQKSATYIETLIKTVKDAGVTKPLFYNISEQGDQRDFAKAVCNTSIDGIAYQWYPTGLLKYSALNTNVLPAVSTYTNPFSDISGCSDKARMIYEFDAADITNSVTYPAMARSFRDAGFQWATQFAYDPAVIADSNSDYNTHYLNLLYTPAKAISLMIAGEEFRNLPQDYEAPDYPQSNQFHHTTLDYLADLAVFDDTKQFYYTNSTTRSPKDVDSLTHIAGVGSSELVKYTGSGAYFLDKLGDSQWRLEVFPDVINLQDPHQNSSLNREVSRLSVKANSMTLFLPGLGERFGVTGVNDGNNYQSQASGGNFVVTPGVYWLSPSEAKPPGDIDSAYYLPPIKPGETIVTHQPQRQRTLGDTLTFSATVQSVTPNPLVTLNVRYEGHSDFVTLPMQQGDKGVYQVTLPNDNTWKLSGKLEYAFTITDGNTTVTYPGKQRGKPQDWDFSNNAYYHTILQPAGSPVLLFNPSEARGTFVPPQNTVSWPASSATTEGETVTLKVFDDNLQSGGPLLRTDLPKNATLIDRTLKKYNAIALRVRSLGNSDRLQFGVIANDGLAYGTDFTVSDEWKTLILPVSALKPTATLLTRAYPMFMPVTMGPFDEQPPLDIHQITGLQFILPPLKRAPKNGWRGIEVGKIALVKME</sequence>
<dbReference type="InterPro" id="IPR017853">
    <property type="entry name" value="GH"/>
</dbReference>
<dbReference type="AlphaFoldDB" id="A0AAC8XGR1"/>
<organism evidence="2 3">
    <name type="scientific">Alteromonas mediterranea</name>
    <dbReference type="NCBI Taxonomy" id="314275"/>
    <lineage>
        <taxon>Bacteria</taxon>
        <taxon>Pseudomonadati</taxon>
        <taxon>Pseudomonadota</taxon>
        <taxon>Gammaproteobacteria</taxon>
        <taxon>Alteromonadales</taxon>
        <taxon>Alteromonadaceae</taxon>
        <taxon>Alteromonas/Salinimonas group</taxon>
        <taxon>Alteromonas</taxon>
    </lineage>
</organism>
<evidence type="ECO:0000313" key="2">
    <source>
        <dbReference type="EMBL" id="AMJ77015.1"/>
    </source>
</evidence>
<evidence type="ECO:0000256" key="1">
    <source>
        <dbReference type="SAM" id="SignalP"/>
    </source>
</evidence>
<feature type="signal peptide" evidence="1">
    <location>
        <begin position="1"/>
        <end position="20"/>
    </location>
</feature>
<dbReference type="EMBL" id="CP013928">
    <property type="protein sequence ID" value="AMJ77015.1"/>
    <property type="molecule type" value="Genomic_DNA"/>
</dbReference>
<reference evidence="2 3" key="1">
    <citation type="submission" date="2015-12" db="EMBL/GenBank/DDBJ databases">
        <title>Intraspecies pangenome expansion in the marine bacterium Alteromonas.</title>
        <authorList>
            <person name="Lopez-Perez M."/>
            <person name="Rodriguez-Valera F."/>
        </authorList>
    </citation>
    <scope>NUCLEOTIDE SEQUENCE [LARGE SCALE GENOMIC DNA]</scope>
    <source>
        <strain evidence="2 3">UM8</strain>
    </source>
</reference>
<keyword evidence="1" id="KW-0732">Signal</keyword>
<feature type="chain" id="PRO_5042168218" description="Glycoside hydrolase family 5 domain-containing protein" evidence="1">
    <location>
        <begin position="21"/>
        <end position="858"/>
    </location>
</feature>
<dbReference type="RefSeq" id="WP_015065964.1">
    <property type="nucleotide sequence ID" value="NZ_CP013928.1"/>
</dbReference>
<protein>
    <recommendedName>
        <fullName evidence="4">Glycoside hydrolase family 5 domain-containing protein</fullName>
    </recommendedName>
</protein>
<gene>
    <name evidence="2" type="ORF">AV942_01130</name>
</gene>
<evidence type="ECO:0008006" key="4">
    <source>
        <dbReference type="Google" id="ProtNLM"/>
    </source>
</evidence>
<evidence type="ECO:0000313" key="3">
    <source>
        <dbReference type="Proteomes" id="UP000061468"/>
    </source>
</evidence>
<dbReference type="SUPFAM" id="SSF51445">
    <property type="entry name" value="(Trans)glycosidases"/>
    <property type="match status" value="1"/>
</dbReference>
<name>A0AAC8XGR1_9ALTE</name>
<dbReference type="InterPro" id="IPR008979">
    <property type="entry name" value="Galactose-bd-like_sf"/>
</dbReference>
<dbReference type="SUPFAM" id="SSF49785">
    <property type="entry name" value="Galactose-binding domain-like"/>
    <property type="match status" value="1"/>
</dbReference>
<proteinExistence type="predicted"/>